<keyword evidence="15" id="KW-1185">Reference proteome</keyword>
<proteinExistence type="inferred from homology"/>
<dbReference type="Gene3D" id="3.30.160.60">
    <property type="entry name" value="Classic Zinc Finger"/>
    <property type="match status" value="6"/>
</dbReference>
<dbReference type="GO" id="GO:0000977">
    <property type="term" value="F:RNA polymerase II transcription regulatory region sequence-specific DNA binding"/>
    <property type="evidence" value="ECO:0007669"/>
    <property type="project" value="TreeGrafter"/>
</dbReference>
<evidence type="ECO:0000256" key="2">
    <source>
        <dbReference type="ARBA" id="ARBA00006991"/>
    </source>
</evidence>
<keyword evidence="8" id="KW-0238">DNA-binding</keyword>
<dbReference type="PROSITE" id="PS50805">
    <property type="entry name" value="KRAB"/>
    <property type="match status" value="1"/>
</dbReference>
<feature type="domain" description="C2H2-type" evidence="12">
    <location>
        <begin position="336"/>
        <end position="359"/>
    </location>
</feature>
<keyword evidence="4" id="KW-0677">Repeat</keyword>
<keyword evidence="10" id="KW-0539">Nucleus</keyword>
<comment type="similarity">
    <text evidence="2">Belongs to the krueppel C2H2-type zinc-finger protein family.</text>
</comment>
<dbReference type="GeneTree" id="ENSGT00940000163099"/>
<evidence type="ECO:0000313" key="15">
    <source>
        <dbReference type="Proteomes" id="UP000694407"/>
    </source>
</evidence>
<name>A0A8C5YQM6_MARMA</name>
<gene>
    <name evidence="14" type="primary">ZNF684</name>
</gene>
<evidence type="ECO:0000256" key="4">
    <source>
        <dbReference type="ARBA" id="ARBA00022737"/>
    </source>
</evidence>
<dbReference type="GO" id="GO:0005634">
    <property type="term" value="C:nucleus"/>
    <property type="evidence" value="ECO:0007669"/>
    <property type="project" value="UniProtKB-SubCell"/>
</dbReference>
<evidence type="ECO:0000256" key="9">
    <source>
        <dbReference type="ARBA" id="ARBA00023163"/>
    </source>
</evidence>
<dbReference type="GO" id="GO:0000981">
    <property type="term" value="F:DNA-binding transcription factor activity, RNA polymerase II-specific"/>
    <property type="evidence" value="ECO:0007669"/>
    <property type="project" value="TreeGrafter"/>
</dbReference>
<dbReference type="Ensembl" id="ENSMMMT00000003029.1">
    <property type="protein sequence ID" value="ENSMMMP00000002683.1"/>
    <property type="gene ID" value="ENSMMMG00000002456.1"/>
</dbReference>
<dbReference type="PANTHER" id="PTHR24381">
    <property type="entry name" value="ZINC FINGER PROTEIN"/>
    <property type="match status" value="1"/>
</dbReference>
<feature type="domain" description="C2H2-type" evidence="12">
    <location>
        <begin position="206"/>
        <end position="233"/>
    </location>
</feature>
<dbReference type="Pfam" id="PF01352">
    <property type="entry name" value="KRAB"/>
    <property type="match status" value="1"/>
</dbReference>
<evidence type="ECO:0000256" key="1">
    <source>
        <dbReference type="ARBA" id="ARBA00004123"/>
    </source>
</evidence>
<dbReference type="InterPro" id="IPR001909">
    <property type="entry name" value="KRAB"/>
</dbReference>
<dbReference type="InterPro" id="IPR036051">
    <property type="entry name" value="KRAB_dom_sf"/>
</dbReference>
<keyword evidence="3" id="KW-0479">Metal-binding</keyword>
<keyword evidence="9" id="KW-0804">Transcription</keyword>
<dbReference type="Pfam" id="PF00096">
    <property type="entry name" value="zf-C2H2"/>
    <property type="match status" value="3"/>
</dbReference>
<dbReference type="CDD" id="cd07765">
    <property type="entry name" value="KRAB_A-box"/>
    <property type="match status" value="1"/>
</dbReference>
<evidence type="ECO:0000256" key="7">
    <source>
        <dbReference type="ARBA" id="ARBA00023015"/>
    </source>
</evidence>
<reference evidence="14" key="2">
    <citation type="submission" date="2025-09" db="UniProtKB">
        <authorList>
            <consortium name="Ensembl"/>
        </authorList>
    </citation>
    <scope>IDENTIFICATION</scope>
</reference>
<evidence type="ECO:0000313" key="14">
    <source>
        <dbReference type="Ensembl" id="ENSMMMP00000002683.1"/>
    </source>
</evidence>
<dbReference type="AlphaFoldDB" id="A0A8C5YQM6"/>
<dbReference type="FunFam" id="3.30.160.60:FF:001126">
    <property type="entry name" value="zinc finger protein 684 isoform X2"/>
    <property type="match status" value="1"/>
</dbReference>
<feature type="domain" description="C2H2-type" evidence="12">
    <location>
        <begin position="234"/>
        <end position="261"/>
    </location>
</feature>
<evidence type="ECO:0000256" key="10">
    <source>
        <dbReference type="ARBA" id="ARBA00023242"/>
    </source>
</evidence>
<keyword evidence="6" id="KW-0862">Zinc</keyword>
<dbReference type="Proteomes" id="UP000694407">
    <property type="component" value="Unplaced"/>
</dbReference>
<dbReference type="SUPFAM" id="SSF57667">
    <property type="entry name" value="beta-beta-alpha zinc fingers"/>
    <property type="match status" value="3"/>
</dbReference>
<comment type="subcellular location">
    <subcellularLocation>
        <location evidence="1">Nucleus</location>
    </subcellularLocation>
</comment>
<dbReference type="FunFam" id="3.30.160.60:FF:001498">
    <property type="entry name" value="Zinc finger protein 404"/>
    <property type="match status" value="1"/>
</dbReference>
<evidence type="ECO:0000256" key="3">
    <source>
        <dbReference type="ARBA" id="ARBA00022723"/>
    </source>
</evidence>
<sequence length="359" mass="41922">MRWESVTFQDVAVDFTSEEWQLLDCDQRSLYWDVMLENYKNLMSVACISTKTKVILMVKRGQKPWFVEGKNLHWSRPEADCPFDEPEKYQDSKDNFLKSVLFTFSKILTMERLYHYDMNTNLNLKRIKSYKSKMYEKSLQPDLDLEKTLMNSVNVEKSSKRNFISLGMKKILQEKTPLSATPVGKPIAVRHILQRIRKIHNGERPFVCSDYGNAFVRKAQLMVHRGLHTGEKPYECSQCGKMFMWSSSFNQHVKLHTFKNSFECKECGKTIRYSSSLHKHSRFHTGEKPYRCIVCGKAFDNTSVLKPYGCVECGKAFIKKSHLLRHQITHTGEKPYECNKCGKAFSQKSNLIVHQKIHT</sequence>
<evidence type="ECO:0000256" key="6">
    <source>
        <dbReference type="ARBA" id="ARBA00022833"/>
    </source>
</evidence>
<feature type="domain" description="C2H2-type" evidence="12">
    <location>
        <begin position="262"/>
        <end position="289"/>
    </location>
</feature>
<reference evidence="14" key="1">
    <citation type="submission" date="2025-08" db="UniProtKB">
        <authorList>
            <consortium name="Ensembl"/>
        </authorList>
    </citation>
    <scope>IDENTIFICATION</scope>
</reference>
<dbReference type="PROSITE" id="PS00028">
    <property type="entry name" value="ZINC_FINGER_C2H2_1"/>
    <property type="match status" value="4"/>
</dbReference>
<dbReference type="FunFam" id="3.30.160.60:FF:000446">
    <property type="entry name" value="Zinc finger protein"/>
    <property type="match status" value="1"/>
</dbReference>
<dbReference type="InterPro" id="IPR013087">
    <property type="entry name" value="Znf_C2H2_type"/>
</dbReference>
<dbReference type="PROSITE" id="PS50157">
    <property type="entry name" value="ZINC_FINGER_C2H2_2"/>
    <property type="match status" value="5"/>
</dbReference>
<dbReference type="SUPFAM" id="SSF109640">
    <property type="entry name" value="KRAB domain (Kruppel-associated box)"/>
    <property type="match status" value="1"/>
</dbReference>
<dbReference type="InterPro" id="IPR036236">
    <property type="entry name" value="Znf_C2H2_sf"/>
</dbReference>
<dbReference type="FunFam" id="3.30.160.60:FF:000862">
    <property type="entry name" value="zinc finger protein 697"/>
    <property type="match status" value="1"/>
</dbReference>
<evidence type="ECO:0000256" key="5">
    <source>
        <dbReference type="ARBA" id="ARBA00022771"/>
    </source>
</evidence>
<evidence type="ECO:0000259" key="13">
    <source>
        <dbReference type="PROSITE" id="PS50805"/>
    </source>
</evidence>
<dbReference type="Gene3D" id="6.10.140.140">
    <property type="match status" value="1"/>
</dbReference>
<accession>A0A8C5YQM6</accession>
<dbReference type="FunFam" id="3.30.160.60:FF:000295">
    <property type="entry name" value="zinc finger protein 19"/>
    <property type="match status" value="1"/>
</dbReference>
<dbReference type="PANTHER" id="PTHR24381:SF0">
    <property type="entry name" value="ZINC FINGER PROTEIN 684"/>
    <property type="match status" value="1"/>
</dbReference>
<feature type="domain" description="C2H2-type" evidence="12">
    <location>
        <begin position="308"/>
        <end position="335"/>
    </location>
</feature>
<organism evidence="14 15">
    <name type="scientific">Marmota marmota marmota</name>
    <name type="common">Alpine marmot</name>
    <dbReference type="NCBI Taxonomy" id="9994"/>
    <lineage>
        <taxon>Eukaryota</taxon>
        <taxon>Metazoa</taxon>
        <taxon>Chordata</taxon>
        <taxon>Craniata</taxon>
        <taxon>Vertebrata</taxon>
        <taxon>Euteleostomi</taxon>
        <taxon>Mammalia</taxon>
        <taxon>Eutheria</taxon>
        <taxon>Euarchontoglires</taxon>
        <taxon>Glires</taxon>
        <taxon>Rodentia</taxon>
        <taxon>Sciuromorpha</taxon>
        <taxon>Sciuridae</taxon>
        <taxon>Xerinae</taxon>
        <taxon>Marmotini</taxon>
        <taxon>Marmota</taxon>
    </lineage>
</organism>
<keyword evidence="7" id="KW-0805">Transcription regulation</keyword>
<dbReference type="SMART" id="SM00349">
    <property type="entry name" value="KRAB"/>
    <property type="match status" value="1"/>
</dbReference>
<dbReference type="SMART" id="SM00355">
    <property type="entry name" value="ZnF_C2H2"/>
    <property type="match status" value="5"/>
</dbReference>
<evidence type="ECO:0000259" key="12">
    <source>
        <dbReference type="PROSITE" id="PS50157"/>
    </source>
</evidence>
<dbReference type="GO" id="GO:0008270">
    <property type="term" value="F:zinc ion binding"/>
    <property type="evidence" value="ECO:0007669"/>
    <property type="project" value="UniProtKB-KW"/>
</dbReference>
<feature type="domain" description="KRAB" evidence="13">
    <location>
        <begin position="6"/>
        <end position="77"/>
    </location>
</feature>
<protein>
    <submittedName>
        <fullName evidence="14">Zinc finger protein 684</fullName>
    </submittedName>
</protein>
<keyword evidence="5 11" id="KW-0863">Zinc-finger</keyword>
<evidence type="ECO:0000256" key="8">
    <source>
        <dbReference type="ARBA" id="ARBA00023125"/>
    </source>
</evidence>
<evidence type="ECO:0000256" key="11">
    <source>
        <dbReference type="PROSITE-ProRule" id="PRU00042"/>
    </source>
</evidence>